<dbReference type="PANTHER" id="PTHR30419">
    <property type="entry name" value="HTH-TYPE TRANSCRIPTIONAL REGULATOR YBHD"/>
    <property type="match status" value="1"/>
</dbReference>
<dbReference type="PROSITE" id="PS50931">
    <property type="entry name" value="HTH_LYSR"/>
    <property type="match status" value="1"/>
</dbReference>
<dbReference type="InterPro" id="IPR036388">
    <property type="entry name" value="WH-like_DNA-bd_sf"/>
</dbReference>
<dbReference type="GO" id="GO:0005829">
    <property type="term" value="C:cytosol"/>
    <property type="evidence" value="ECO:0007669"/>
    <property type="project" value="TreeGrafter"/>
</dbReference>
<dbReference type="PRINTS" id="PR00039">
    <property type="entry name" value="HTHLYSR"/>
</dbReference>
<dbReference type="SUPFAM" id="SSF46785">
    <property type="entry name" value="Winged helix' DNA-binding domain"/>
    <property type="match status" value="1"/>
</dbReference>
<dbReference type="GO" id="GO:0003677">
    <property type="term" value="F:DNA binding"/>
    <property type="evidence" value="ECO:0007669"/>
    <property type="project" value="UniProtKB-KW"/>
</dbReference>
<dbReference type="EMBL" id="VANS01000001">
    <property type="protein sequence ID" value="TMM54177.1"/>
    <property type="molecule type" value="Genomic_DNA"/>
</dbReference>
<keyword evidence="7" id="KW-1185">Reference proteome</keyword>
<dbReference type="SUPFAM" id="SSF53850">
    <property type="entry name" value="Periplasmic binding protein-like II"/>
    <property type="match status" value="1"/>
</dbReference>
<proteinExistence type="inferred from homology"/>
<dbReference type="Gene3D" id="1.10.10.10">
    <property type="entry name" value="Winged helix-like DNA-binding domain superfamily/Winged helix DNA-binding domain"/>
    <property type="match status" value="1"/>
</dbReference>
<dbReference type="GO" id="GO:0019619">
    <property type="term" value="P:3,4-dihydroxybenzoate catabolic process"/>
    <property type="evidence" value="ECO:0007669"/>
    <property type="project" value="InterPro"/>
</dbReference>
<comment type="similarity">
    <text evidence="1">Belongs to the LysR transcriptional regulatory family.</text>
</comment>
<dbReference type="AlphaFoldDB" id="A0A5S3PII5"/>
<keyword evidence="4" id="KW-0804">Transcription</keyword>
<gene>
    <name evidence="6" type="primary">pcaQ</name>
    <name evidence="6" type="ORF">FDT80_00845</name>
</gene>
<sequence length="304" mass="32137">MIDRRIKLRHVETFVEIARRGSLKEAARALNLTQPAVSRTLKELEQALGTTLMARNRGGVSLTPQGEVFRQHGDIALAALGQAVRMADQSSAQSGSIAVGALPSVAAHVLPRALMTLAARAPGTQVRVTDGPHGYLVEQLRTGELDIVVGRLGAPDTMRGLSFTQLYTEHVVIAAAAGHPLAGCSHLADLAAHPIIYPSEDAAIRPLVDRQFLAAGISTLPNRTEAISHAFGRSMTLETGTLWLISQGVVANDVAAGHLIVLPVDMSLTAGPVGIMTRAEEDASPIMRLLRSALFRAVDGLNLG</sequence>
<evidence type="ECO:0000256" key="4">
    <source>
        <dbReference type="ARBA" id="ARBA00023163"/>
    </source>
</evidence>
<keyword evidence="3" id="KW-0238">DNA-binding</keyword>
<evidence type="ECO:0000259" key="5">
    <source>
        <dbReference type="PROSITE" id="PS50931"/>
    </source>
</evidence>
<comment type="caution">
    <text evidence="6">The sequence shown here is derived from an EMBL/GenBank/DDBJ whole genome shotgun (WGS) entry which is preliminary data.</text>
</comment>
<feature type="domain" description="HTH lysR-type" evidence="5">
    <location>
        <begin position="6"/>
        <end position="63"/>
    </location>
</feature>
<dbReference type="NCBIfam" id="TIGR02424">
    <property type="entry name" value="TF_pcaQ"/>
    <property type="match status" value="1"/>
</dbReference>
<dbReference type="GO" id="GO:0003700">
    <property type="term" value="F:DNA-binding transcription factor activity"/>
    <property type="evidence" value="ECO:0007669"/>
    <property type="project" value="InterPro"/>
</dbReference>
<dbReference type="RefSeq" id="WP_138660351.1">
    <property type="nucleotide sequence ID" value="NZ_VANS01000001.1"/>
</dbReference>
<dbReference type="Proteomes" id="UP000309550">
    <property type="component" value="Unassembled WGS sequence"/>
</dbReference>
<dbReference type="Pfam" id="PF00126">
    <property type="entry name" value="HTH_1"/>
    <property type="match status" value="1"/>
</dbReference>
<dbReference type="OrthoDB" id="9803030at2"/>
<dbReference type="GO" id="GO:0045893">
    <property type="term" value="P:positive regulation of DNA-templated transcription"/>
    <property type="evidence" value="ECO:0007669"/>
    <property type="project" value="InterPro"/>
</dbReference>
<name>A0A5S3PII5_9RHOB</name>
<dbReference type="InterPro" id="IPR036390">
    <property type="entry name" value="WH_DNA-bd_sf"/>
</dbReference>
<dbReference type="InterPro" id="IPR000847">
    <property type="entry name" value="LysR_HTH_N"/>
</dbReference>
<dbReference type="Pfam" id="PF03466">
    <property type="entry name" value="LysR_substrate"/>
    <property type="match status" value="1"/>
</dbReference>
<dbReference type="InterPro" id="IPR012787">
    <property type="entry name" value="TF_PcaQ"/>
</dbReference>
<evidence type="ECO:0000256" key="1">
    <source>
        <dbReference type="ARBA" id="ARBA00009437"/>
    </source>
</evidence>
<evidence type="ECO:0000313" key="6">
    <source>
        <dbReference type="EMBL" id="TMM54177.1"/>
    </source>
</evidence>
<dbReference type="InterPro" id="IPR005119">
    <property type="entry name" value="LysR_subst-bd"/>
</dbReference>
<dbReference type="Gene3D" id="3.40.190.10">
    <property type="entry name" value="Periplasmic binding protein-like II"/>
    <property type="match status" value="2"/>
</dbReference>
<protein>
    <submittedName>
        <fullName evidence="6">Pca operon transcription factor PcaQ</fullName>
    </submittedName>
</protein>
<dbReference type="PANTHER" id="PTHR30419:SF8">
    <property type="entry name" value="NITROGEN ASSIMILATION TRANSCRIPTIONAL ACTIVATOR-RELATED"/>
    <property type="match status" value="1"/>
</dbReference>
<dbReference type="FunFam" id="1.10.10.10:FF:000001">
    <property type="entry name" value="LysR family transcriptional regulator"/>
    <property type="match status" value="1"/>
</dbReference>
<keyword evidence="2" id="KW-0805">Transcription regulation</keyword>
<evidence type="ECO:0000256" key="2">
    <source>
        <dbReference type="ARBA" id="ARBA00023015"/>
    </source>
</evidence>
<reference evidence="6 7" key="1">
    <citation type="submission" date="2019-05" db="EMBL/GenBank/DDBJ databases">
        <title>Sulfitobacter sabulilitoris sp. nov., isolated from a marine sand.</title>
        <authorList>
            <person name="Yoon J.-H."/>
        </authorList>
    </citation>
    <scope>NUCLEOTIDE SEQUENCE [LARGE SCALE GENOMIC DNA]</scope>
    <source>
        <strain evidence="6 7">HSMS-29</strain>
    </source>
</reference>
<dbReference type="InterPro" id="IPR050950">
    <property type="entry name" value="HTH-type_LysR_regulators"/>
</dbReference>
<accession>A0A5S3PII5</accession>
<evidence type="ECO:0000256" key="3">
    <source>
        <dbReference type="ARBA" id="ARBA00023125"/>
    </source>
</evidence>
<evidence type="ECO:0000313" key="7">
    <source>
        <dbReference type="Proteomes" id="UP000309550"/>
    </source>
</evidence>
<organism evidence="6 7">
    <name type="scientific">Sulfitobacter sabulilitoris</name>
    <dbReference type="NCBI Taxonomy" id="2562655"/>
    <lineage>
        <taxon>Bacteria</taxon>
        <taxon>Pseudomonadati</taxon>
        <taxon>Pseudomonadota</taxon>
        <taxon>Alphaproteobacteria</taxon>
        <taxon>Rhodobacterales</taxon>
        <taxon>Roseobacteraceae</taxon>
        <taxon>Sulfitobacter</taxon>
    </lineage>
</organism>